<gene>
    <name evidence="2" type="ORF">NCTC10821_05940</name>
</gene>
<keyword evidence="2" id="KW-0575">Peroxidase</keyword>
<dbReference type="PANTHER" id="PTHR33930:SF2">
    <property type="entry name" value="BLR3452 PROTEIN"/>
    <property type="match status" value="1"/>
</dbReference>
<evidence type="ECO:0000313" key="2">
    <source>
        <dbReference type="EMBL" id="STZ62371.1"/>
    </source>
</evidence>
<dbReference type="AlphaFoldDB" id="A0A378TNN8"/>
<dbReference type="Pfam" id="PF02627">
    <property type="entry name" value="CMD"/>
    <property type="match status" value="1"/>
</dbReference>
<dbReference type="Gene3D" id="1.20.1290.10">
    <property type="entry name" value="AhpD-like"/>
    <property type="match status" value="1"/>
</dbReference>
<reference evidence="2 3" key="1">
    <citation type="submission" date="2018-06" db="EMBL/GenBank/DDBJ databases">
        <authorList>
            <consortium name="Pathogen Informatics"/>
            <person name="Doyle S."/>
        </authorList>
    </citation>
    <scope>NUCLEOTIDE SEQUENCE [LARGE SCALE GENOMIC DNA]</scope>
    <source>
        <strain evidence="2 3">NCTC10821</strain>
    </source>
</reference>
<keyword evidence="3" id="KW-1185">Reference proteome</keyword>
<evidence type="ECO:0000313" key="3">
    <source>
        <dbReference type="Proteomes" id="UP000254978"/>
    </source>
</evidence>
<dbReference type="RefSeq" id="WP_115281087.1">
    <property type="nucleotide sequence ID" value="NZ_AP022600.1"/>
</dbReference>
<evidence type="ECO:0000259" key="1">
    <source>
        <dbReference type="Pfam" id="PF02627"/>
    </source>
</evidence>
<proteinExistence type="predicted"/>
<dbReference type="OrthoDB" id="1683318at2"/>
<organism evidence="2 3">
    <name type="scientific">Mycolicibacterium tokaiense</name>
    <dbReference type="NCBI Taxonomy" id="39695"/>
    <lineage>
        <taxon>Bacteria</taxon>
        <taxon>Bacillati</taxon>
        <taxon>Actinomycetota</taxon>
        <taxon>Actinomycetes</taxon>
        <taxon>Mycobacteriales</taxon>
        <taxon>Mycobacteriaceae</taxon>
        <taxon>Mycolicibacterium</taxon>
    </lineage>
</organism>
<keyword evidence="2" id="KW-0560">Oxidoreductase</keyword>
<dbReference type="InterPro" id="IPR029032">
    <property type="entry name" value="AhpD-like"/>
</dbReference>
<name>A0A378TNN8_9MYCO</name>
<dbReference type="InterPro" id="IPR003779">
    <property type="entry name" value="CMD-like"/>
</dbReference>
<protein>
    <submittedName>
        <fullName evidence="2">Alkylhydroperoxidase</fullName>
    </submittedName>
</protein>
<feature type="domain" description="Carboxymuconolactone decarboxylase-like" evidence="1">
    <location>
        <begin position="26"/>
        <end position="106"/>
    </location>
</feature>
<dbReference type="EMBL" id="UGQT01000001">
    <property type="protein sequence ID" value="STZ62371.1"/>
    <property type="molecule type" value="Genomic_DNA"/>
</dbReference>
<dbReference type="SUPFAM" id="SSF69118">
    <property type="entry name" value="AhpD-like"/>
    <property type="match status" value="1"/>
</dbReference>
<dbReference type="GO" id="GO:0051920">
    <property type="term" value="F:peroxiredoxin activity"/>
    <property type="evidence" value="ECO:0007669"/>
    <property type="project" value="InterPro"/>
</dbReference>
<dbReference type="Proteomes" id="UP000254978">
    <property type="component" value="Unassembled WGS sequence"/>
</dbReference>
<accession>A0A378TNN8</accession>
<dbReference type="PANTHER" id="PTHR33930">
    <property type="entry name" value="ALKYL HYDROPEROXIDE REDUCTASE AHPD"/>
    <property type="match status" value="1"/>
</dbReference>
<sequence length="120" mass="12545">MQSSRPSHETREALWLEQRALRQAIPEVYQSFENLSAEAVDDGALTTKCKSLIALAIAVVQAQDGAVAASSKAAVQAGVTAQEAAEAVAVAIMMHGEPATVSGARAYAAFCEFEAAVIRP</sequence>